<protein>
    <submittedName>
        <fullName evidence="1">Uncharacterized protein</fullName>
    </submittedName>
</protein>
<evidence type="ECO:0000313" key="2">
    <source>
        <dbReference type="Proteomes" id="UP000008311"/>
    </source>
</evidence>
<accession>B9R6X4</accession>
<dbReference type="eggNOG" id="KOG0167">
    <property type="taxonomic scope" value="Eukaryota"/>
</dbReference>
<evidence type="ECO:0000313" key="1">
    <source>
        <dbReference type="EMBL" id="EEF52254.1"/>
    </source>
</evidence>
<sequence length="119" mass="13050">MDSLLLLLLEDDKNAFADGVLRILAAFEEFREKLVEENAVFVLIGLAAFGTALAQEIVIGCLCDLAKDDEKVIVDDESIIARLVAVLDFGVLGARIAAARAVYELASNTKQKRKWVKLE</sequence>
<dbReference type="Proteomes" id="UP000008311">
    <property type="component" value="Unassembled WGS sequence"/>
</dbReference>
<dbReference type="AlphaFoldDB" id="B9R6X4"/>
<dbReference type="InterPro" id="IPR011989">
    <property type="entry name" value="ARM-like"/>
</dbReference>
<dbReference type="InParanoid" id="B9R6X4"/>
<dbReference type="EMBL" id="EQ973772">
    <property type="protein sequence ID" value="EEF52254.1"/>
    <property type="molecule type" value="Genomic_DNA"/>
</dbReference>
<name>B9R6X4_RICCO</name>
<dbReference type="Gene3D" id="1.25.10.10">
    <property type="entry name" value="Leucine-rich Repeat Variant"/>
    <property type="match status" value="1"/>
</dbReference>
<proteinExistence type="predicted"/>
<reference evidence="2" key="1">
    <citation type="journal article" date="2010" name="Nat. Biotechnol.">
        <title>Draft genome sequence of the oilseed species Ricinus communis.</title>
        <authorList>
            <person name="Chan A.P."/>
            <person name="Crabtree J."/>
            <person name="Zhao Q."/>
            <person name="Lorenzi H."/>
            <person name="Orvis J."/>
            <person name="Puiu D."/>
            <person name="Melake-Berhan A."/>
            <person name="Jones K.M."/>
            <person name="Redman J."/>
            <person name="Chen G."/>
            <person name="Cahoon E.B."/>
            <person name="Gedil M."/>
            <person name="Stanke M."/>
            <person name="Haas B.J."/>
            <person name="Wortman J.R."/>
            <person name="Fraser-Liggett C.M."/>
            <person name="Ravel J."/>
            <person name="Rabinowicz P.D."/>
        </authorList>
    </citation>
    <scope>NUCLEOTIDE SEQUENCE [LARGE SCALE GENOMIC DNA]</scope>
    <source>
        <strain evidence="2">cv. Hale</strain>
    </source>
</reference>
<dbReference type="SUPFAM" id="SSF48371">
    <property type="entry name" value="ARM repeat"/>
    <property type="match status" value="1"/>
</dbReference>
<keyword evidence="2" id="KW-1185">Reference proteome</keyword>
<organism evidence="1 2">
    <name type="scientific">Ricinus communis</name>
    <name type="common">Castor bean</name>
    <dbReference type="NCBI Taxonomy" id="3988"/>
    <lineage>
        <taxon>Eukaryota</taxon>
        <taxon>Viridiplantae</taxon>
        <taxon>Streptophyta</taxon>
        <taxon>Embryophyta</taxon>
        <taxon>Tracheophyta</taxon>
        <taxon>Spermatophyta</taxon>
        <taxon>Magnoliopsida</taxon>
        <taxon>eudicotyledons</taxon>
        <taxon>Gunneridae</taxon>
        <taxon>Pentapetalae</taxon>
        <taxon>rosids</taxon>
        <taxon>fabids</taxon>
        <taxon>Malpighiales</taxon>
        <taxon>Euphorbiaceae</taxon>
        <taxon>Acalyphoideae</taxon>
        <taxon>Acalypheae</taxon>
        <taxon>Ricinus</taxon>
    </lineage>
</organism>
<gene>
    <name evidence="1" type="ORF">RCOM_1586690</name>
</gene>
<dbReference type="InterPro" id="IPR016024">
    <property type="entry name" value="ARM-type_fold"/>
</dbReference>